<protein>
    <submittedName>
        <fullName evidence="1">Uncharacterized protein</fullName>
    </submittedName>
</protein>
<reference evidence="1 2" key="1">
    <citation type="journal article" date="2011" name="J. Bacteriol.">
        <title>Complete genome sequence of Burkholderia rhizoxinica, an endosymbiont of Rhizopus microsporus.</title>
        <authorList>
            <person name="Lackner G."/>
            <person name="Moebius N."/>
            <person name="Partida-Martinez L."/>
            <person name="Hertweck C."/>
        </authorList>
    </citation>
    <scope>NUCLEOTIDE SEQUENCE [LARGE SCALE GENOMIC DNA]</scope>
    <source>
        <strain evidence="2">DSM 19002 / CIP 109453 / HKI 454</strain>
    </source>
</reference>
<name>E5AKG9_MYCRK</name>
<gene>
    <name evidence="1" type="ordered locus">RBRH_00792</name>
</gene>
<dbReference type="KEGG" id="brh:RBRH_00792"/>
<dbReference type="EMBL" id="FR687359">
    <property type="protein sequence ID" value="CBW73641.1"/>
    <property type="molecule type" value="Genomic_DNA"/>
</dbReference>
<organism evidence="1 2">
    <name type="scientific">Mycetohabitans rhizoxinica (strain DSM 19002 / CIP 109453 / HKI 454)</name>
    <name type="common">Paraburkholderia rhizoxinica</name>
    <dbReference type="NCBI Taxonomy" id="882378"/>
    <lineage>
        <taxon>Bacteria</taxon>
        <taxon>Pseudomonadati</taxon>
        <taxon>Pseudomonadota</taxon>
        <taxon>Betaproteobacteria</taxon>
        <taxon>Burkholderiales</taxon>
        <taxon>Burkholderiaceae</taxon>
        <taxon>Mycetohabitans</taxon>
    </lineage>
</organism>
<dbReference type="Proteomes" id="UP000007437">
    <property type="component" value="Chromosome"/>
</dbReference>
<accession>E5AKG9</accession>
<evidence type="ECO:0000313" key="1">
    <source>
        <dbReference type="EMBL" id="CBW73641.1"/>
    </source>
</evidence>
<proteinExistence type="predicted"/>
<sequence>MGLFVIQQVDPGVTTTRHTAGIAKQLPTQR</sequence>
<dbReference type="AlphaFoldDB" id="E5AKG9"/>
<dbReference type="HOGENOM" id="CLU_3402603_0_0_4"/>
<evidence type="ECO:0000313" key="2">
    <source>
        <dbReference type="Proteomes" id="UP000007437"/>
    </source>
</evidence>